<dbReference type="Gene3D" id="3.40.50.150">
    <property type="entry name" value="Vaccinia Virus protein VP39"/>
    <property type="match status" value="1"/>
</dbReference>
<keyword evidence="4" id="KW-0680">Restriction system</keyword>
<keyword evidence="3 6" id="KW-0949">S-adenosyl-L-methionine</keyword>
<evidence type="ECO:0000313" key="9">
    <source>
        <dbReference type="EMBL" id="KTT00981.1"/>
    </source>
</evidence>
<dbReference type="RefSeq" id="WP_058708037.1">
    <property type="nucleotide sequence ID" value="NZ_LDSI01000002.1"/>
</dbReference>
<dbReference type="PROSITE" id="PS00094">
    <property type="entry name" value="C5_MTASE_1"/>
    <property type="match status" value="1"/>
</dbReference>
<evidence type="ECO:0000313" key="10">
    <source>
        <dbReference type="Proteomes" id="UP000072520"/>
    </source>
</evidence>
<keyword evidence="2 6" id="KW-0808">Transferase</keyword>
<evidence type="ECO:0000256" key="1">
    <source>
        <dbReference type="ARBA" id="ARBA00022603"/>
    </source>
</evidence>
<protein>
    <recommendedName>
        <fullName evidence="8">Cytosine-specific methyltransferase</fullName>
        <ecNumber evidence="8">2.1.1.37</ecNumber>
    </recommendedName>
</protein>
<dbReference type="InterPro" id="IPR050750">
    <property type="entry name" value="C5-MTase"/>
</dbReference>
<dbReference type="EMBL" id="LDSI01000002">
    <property type="protein sequence ID" value="KTT00981.1"/>
    <property type="molecule type" value="Genomic_DNA"/>
</dbReference>
<evidence type="ECO:0000256" key="2">
    <source>
        <dbReference type="ARBA" id="ARBA00022679"/>
    </source>
</evidence>
<dbReference type="SUPFAM" id="SSF53335">
    <property type="entry name" value="S-adenosyl-L-methionine-dependent methyltransferases"/>
    <property type="match status" value="1"/>
</dbReference>
<gene>
    <name evidence="9" type="ORF">RSA13_00735</name>
</gene>
<reference evidence="9 10" key="1">
    <citation type="journal article" date="2016" name="Front. Microbiol.">
        <title>Genomic Resource of Rice Seed Associated Bacteria.</title>
        <authorList>
            <person name="Midha S."/>
            <person name="Bansal K."/>
            <person name="Sharma S."/>
            <person name="Kumar N."/>
            <person name="Patil P.P."/>
            <person name="Chaudhry V."/>
            <person name="Patil P.B."/>
        </authorList>
    </citation>
    <scope>NUCLEOTIDE SEQUENCE [LARGE SCALE GENOMIC DNA]</scope>
    <source>
        <strain evidence="9 10">RSA13</strain>
    </source>
</reference>
<dbReference type="PROSITE" id="PS51679">
    <property type="entry name" value="SAM_MT_C5"/>
    <property type="match status" value="1"/>
</dbReference>
<dbReference type="Proteomes" id="UP000072520">
    <property type="component" value="Unassembled WGS sequence"/>
</dbReference>
<dbReference type="PANTHER" id="PTHR46098">
    <property type="entry name" value="TRNA (CYTOSINE(38)-C(5))-METHYLTRANSFERASE"/>
    <property type="match status" value="1"/>
</dbReference>
<dbReference type="InterPro" id="IPR001525">
    <property type="entry name" value="C5_MeTfrase"/>
</dbReference>
<dbReference type="Gene3D" id="3.90.120.10">
    <property type="entry name" value="DNA Methylase, subunit A, domain 2"/>
    <property type="match status" value="1"/>
</dbReference>
<dbReference type="EC" id="2.1.1.37" evidence="8"/>
<evidence type="ECO:0000256" key="3">
    <source>
        <dbReference type="ARBA" id="ARBA00022691"/>
    </source>
</evidence>
<dbReference type="NCBIfam" id="TIGR00675">
    <property type="entry name" value="dcm"/>
    <property type="match status" value="1"/>
</dbReference>
<organism evidence="9 10">
    <name type="scientific">Pantoea stewartii</name>
    <dbReference type="NCBI Taxonomy" id="66269"/>
    <lineage>
        <taxon>Bacteria</taxon>
        <taxon>Pseudomonadati</taxon>
        <taxon>Pseudomonadota</taxon>
        <taxon>Gammaproteobacteria</taxon>
        <taxon>Enterobacterales</taxon>
        <taxon>Erwiniaceae</taxon>
        <taxon>Pantoea</taxon>
    </lineage>
</organism>
<comment type="catalytic activity">
    <reaction evidence="5 8">
        <text>a 2'-deoxycytidine in DNA + S-adenosyl-L-methionine = a 5-methyl-2'-deoxycytidine in DNA + S-adenosyl-L-homocysteine + H(+)</text>
        <dbReference type="Rhea" id="RHEA:13681"/>
        <dbReference type="Rhea" id="RHEA-COMP:11369"/>
        <dbReference type="Rhea" id="RHEA-COMP:11370"/>
        <dbReference type="ChEBI" id="CHEBI:15378"/>
        <dbReference type="ChEBI" id="CHEBI:57856"/>
        <dbReference type="ChEBI" id="CHEBI:59789"/>
        <dbReference type="ChEBI" id="CHEBI:85452"/>
        <dbReference type="ChEBI" id="CHEBI:85454"/>
        <dbReference type="EC" id="2.1.1.37"/>
    </reaction>
</comment>
<dbReference type="GO" id="GO:0032259">
    <property type="term" value="P:methylation"/>
    <property type="evidence" value="ECO:0007669"/>
    <property type="project" value="UniProtKB-KW"/>
</dbReference>
<keyword evidence="1 6" id="KW-0489">Methyltransferase</keyword>
<dbReference type="PANTHER" id="PTHR46098:SF1">
    <property type="entry name" value="TRNA (CYTOSINE(38)-C(5))-METHYLTRANSFERASE"/>
    <property type="match status" value="1"/>
</dbReference>
<proteinExistence type="inferred from homology"/>
<comment type="caution">
    <text evidence="9">The sequence shown here is derived from an EMBL/GenBank/DDBJ whole genome shotgun (WGS) entry which is preliminary data.</text>
</comment>
<evidence type="ECO:0000256" key="8">
    <source>
        <dbReference type="RuleBase" id="RU000417"/>
    </source>
</evidence>
<evidence type="ECO:0000256" key="5">
    <source>
        <dbReference type="ARBA" id="ARBA00047422"/>
    </source>
</evidence>
<dbReference type="GO" id="GO:0003886">
    <property type="term" value="F:DNA (cytosine-5-)-methyltransferase activity"/>
    <property type="evidence" value="ECO:0007669"/>
    <property type="project" value="UniProtKB-EC"/>
</dbReference>
<dbReference type="InterPro" id="IPR018117">
    <property type="entry name" value="C5_DNA_meth_AS"/>
</dbReference>
<comment type="similarity">
    <text evidence="6 7">Belongs to the class I-like SAM-binding methyltransferase superfamily. C5-methyltransferase family.</text>
</comment>
<evidence type="ECO:0000256" key="4">
    <source>
        <dbReference type="ARBA" id="ARBA00022747"/>
    </source>
</evidence>
<dbReference type="GO" id="GO:0009307">
    <property type="term" value="P:DNA restriction-modification system"/>
    <property type="evidence" value="ECO:0007669"/>
    <property type="project" value="UniProtKB-KW"/>
</dbReference>
<dbReference type="InterPro" id="IPR029063">
    <property type="entry name" value="SAM-dependent_MTases_sf"/>
</dbReference>
<feature type="active site" evidence="6">
    <location>
        <position position="84"/>
    </location>
</feature>
<evidence type="ECO:0000256" key="7">
    <source>
        <dbReference type="RuleBase" id="RU000416"/>
    </source>
</evidence>
<name>A0AB34VLY3_9GAMM</name>
<dbReference type="AlphaFoldDB" id="A0AB34VLY3"/>
<dbReference type="PRINTS" id="PR00105">
    <property type="entry name" value="C5METTRFRASE"/>
</dbReference>
<accession>A0AB34VLY3</accession>
<sequence length="430" mass="48666">MEILSNGIRSNTSSFRFVDLFAGIGGFHAGMAENGGKCVFACEIDDDLREIYKNNFGLLPEGDIKQVDEKSIPSHDILCAGFPCQPFSLAGKKKGQTCPESGQLINEVVRIAAHHKPRYIVLENVPNIITIDQGSFWRYINFEFSSIGYSLHHRVLSPVDIGVPQNRHRVFIIACRDESDTYKLSWPEQSSECVSLENILDHDGTFRALEPSKVNLLAHWQRLLQKLNIIDLHAISITAPEFGANYPKDFSRIILKELRKYKGAYGQSLEDCRTWKEALSKLPSYVRKNRQVPDWISSSVDFSRNLYAKNSIVADEWVIDLPRHNNSWQILEWRGDKKNLTINDHLVQFRASGIRIFRKDVAPSLISMTPTQVPVIPWLGRYISVREAAKLQNLHHLSCLPGNNSAAFKAFGNAVNAKIVSMVVSKLIKH</sequence>
<dbReference type="Pfam" id="PF00145">
    <property type="entry name" value="DNA_methylase"/>
    <property type="match status" value="1"/>
</dbReference>
<evidence type="ECO:0000256" key="6">
    <source>
        <dbReference type="PROSITE-ProRule" id="PRU01016"/>
    </source>
</evidence>